<gene>
    <name evidence="1" type="ORF">AVEN_59949_1</name>
</gene>
<reference evidence="1 2" key="1">
    <citation type="journal article" date="2019" name="Sci. Rep.">
        <title>Orb-weaving spider Araneus ventricosus genome elucidates the spidroin gene catalogue.</title>
        <authorList>
            <person name="Kono N."/>
            <person name="Nakamura H."/>
            <person name="Ohtoshi R."/>
            <person name="Moran D.A.P."/>
            <person name="Shinohara A."/>
            <person name="Yoshida Y."/>
            <person name="Fujiwara M."/>
            <person name="Mori M."/>
            <person name="Tomita M."/>
            <person name="Arakawa K."/>
        </authorList>
    </citation>
    <scope>NUCLEOTIDE SEQUENCE [LARGE SCALE GENOMIC DNA]</scope>
</reference>
<dbReference type="GO" id="GO:0003676">
    <property type="term" value="F:nucleic acid binding"/>
    <property type="evidence" value="ECO:0007669"/>
    <property type="project" value="InterPro"/>
</dbReference>
<evidence type="ECO:0000313" key="2">
    <source>
        <dbReference type="Proteomes" id="UP000499080"/>
    </source>
</evidence>
<feature type="non-terminal residue" evidence="1">
    <location>
        <position position="1"/>
    </location>
</feature>
<dbReference type="InterPro" id="IPR036397">
    <property type="entry name" value="RNaseH_sf"/>
</dbReference>
<sequence>CENISVHWRLDGDLAEKCKRICTDGSNLLDRVSCGVICLDLENLRINDEASAFTARAVALLEAFERLDHVDEEVHLFTDSGSVLMALNSVKHTHPLIDRIRIQQKQTKFQPVEISGYSQKVNKPNTCSNRLKAHISIEGNELDDSIPKSAILMRKFPNLVSSLKKGSRLDMSQKAMFLLRLMSVVNNTICYGNFFSNQILTVHGCFPVYQNECFGKSPGCDCGLDQGTVSHLVYGCPNFDAIRKEFLPENLLSLALLDLAVNLKAKTGVKTFLALFDQS</sequence>
<proteinExistence type="predicted"/>
<name>A0A4Y2X9W3_ARAVE</name>
<protein>
    <submittedName>
        <fullName evidence="1">Uncharacterized protein</fullName>
    </submittedName>
</protein>
<evidence type="ECO:0000313" key="1">
    <source>
        <dbReference type="EMBL" id="GBO45996.1"/>
    </source>
</evidence>
<dbReference type="AlphaFoldDB" id="A0A4Y2X9W3"/>
<accession>A0A4Y2X9W3</accession>
<dbReference type="InterPro" id="IPR012337">
    <property type="entry name" value="RNaseH-like_sf"/>
</dbReference>
<dbReference type="SUPFAM" id="SSF53098">
    <property type="entry name" value="Ribonuclease H-like"/>
    <property type="match status" value="1"/>
</dbReference>
<dbReference type="Proteomes" id="UP000499080">
    <property type="component" value="Unassembled WGS sequence"/>
</dbReference>
<dbReference type="Gene3D" id="3.30.420.10">
    <property type="entry name" value="Ribonuclease H-like superfamily/Ribonuclease H"/>
    <property type="match status" value="1"/>
</dbReference>
<keyword evidence="2" id="KW-1185">Reference proteome</keyword>
<comment type="caution">
    <text evidence="1">The sequence shown here is derived from an EMBL/GenBank/DDBJ whole genome shotgun (WGS) entry which is preliminary data.</text>
</comment>
<organism evidence="1 2">
    <name type="scientific">Araneus ventricosus</name>
    <name type="common">Orbweaver spider</name>
    <name type="synonym">Epeira ventricosa</name>
    <dbReference type="NCBI Taxonomy" id="182803"/>
    <lineage>
        <taxon>Eukaryota</taxon>
        <taxon>Metazoa</taxon>
        <taxon>Ecdysozoa</taxon>
        <taxon>Arthropoda</taxon>
        <taxon>Chelicerata</taxon>
        <taxon>Arachnida</taxon>
        <taxon>Araneae</taxon>
        <taxon>Araneomorphae</taxon>
        <taxon>Entelegynae</taxon>
        <taxon>Araneoidea</taxon>
        <taxon>Araneidae</taxon>
        <taxon>Araneus</taxon>
    </lineage>
</organism>
<dbReference type="EMBL" id="BGPR01073415">
    <property type="protein sequence ID" value="GBO45996.1"/>
    <property type="molecule type" value="Genomic_DNA"/>
</dbReference>